<evidence type="ECO:0000256" key="4">
    <source>
        <dbReference type="RuleBase" id="RU000383"/>
    </source>
</evidence>
<dbReference type="PANTHER" id="PTHR10177">
    <property type="entry name" value="CYCLINS"/>
    <property type="match status" value="1"/>
</dbReference>
<dbReference type="InterPro" id="IPR013763">
    <property type="entry name" value="Cyclin-like_dom"/>
</dbReference>
<name>A0A811PV74_9POAL</name>
<comment type="caution">
    <text evidence="8">The sequence shown here is derived from an EMBL/GenBank/DDBJ whole genome shotgun (WGS) entry which is preliminary data.</text>
</comment>
<dbReference type="InterPro" id="IPR006671">
    <property type="entry name" value="Cyclin_N"/>
</dbReference>
<keyword evidence="9" id="KW-1185">Reference proteome</keyword>
<evidence type="ECO:0000259" key="6">
    <source>
        <dbReference type="SMART" id="SM00385"/>
    </source>
</evidence>
<dbReference type="InterPro" id="IPR039361">
    <property type="entry name" value="Cyclin"/>
</dbReference>
<keyword evidence="1" id="KW-0132">Cell division</keyword>
<keyword evidence="3" id="KW-0131">Cell cycle</keyword>
<dbReference type="InterPro" id="IPR036915">
    <property type="entry name" value="Cyclin-like_sf"/>
</dbReference>
<evidence type="ECO:0000256" key="3">
    <source>
        <dbReference type="ARBA" id="ARBA00023306"/>
    </source>
</evidence>
<accession>A0A811PV74</accession>
<dbReference type="Gene3D" id="1.10.472.10">
    <property type="entry name" value="Cyclin-like"/>
    <property type="match status" value="2"/>
</dbReference>
<keyword evidence="2 4" id="KW-0195">Cyclin</keyword>
<evidence type="ECO:0000313" key="9">
    <source>
        <dbReference type="Proteomes" id="UP000604825"/>
    </source>
</evidence>
<dbReference type="SMART" id="SM01332">
    <property type="entry name" value="Cyclin_C"/>
    <property type="match status" value="1"/>
</dbReference>
<dbReference type="AlphaFoldDB" id="A0A811PV74"/>
<proteinExistence type="inferred from homology"/>
<evidence type="ECO:0000313" key="8">
    <source>
        <dbReference type="EMBL" id="CAD6250438.1"/>
    </source>
</evidence>
<feature type="domain" description="Cyclin-like" evidence="6">
    <location>
        <begin position="195"/>
        <end position="283"/>
    </location>
</feature>
<dbReference type="Proteomes" id="UP000604825">
    <property type="component" value="Unassembled WGS sequence"/>
</dbReference>
<feature type="region of interest" description="Disordered" evidence="5">
    <location>
        <begin position="18"/>
        <end position="48"/>
    </location>
</feature>
<protein>
    <recommendedName>
        <fullName evidence="10">Cyclin N-terminal domain-containing protein</fullName>
    </recommendedName>
</protein>
<evidence type="ECO:0000256" key="1">
    <source>
        <dbReference type="ARBA" id="ARBA00022618"/>
    </source>
</evidence>
<feature type="domain" description="Cyclin C-terminal" evidence="7">
    <location>
        <begin position="191"/>
        <end position="303"/>
    </location>
</feature>
<dbReference type="EMBL" id="CAJGYO010000008">
    <property type="protein sequence ID" value="CAD6250438.1"/>
    <property type="molecule type" value="Genomic_DNA"/>
</dbReference>
<feature type="domain" description="Cyclin-like" evidence="6">
    <location>
        <begin position="84"/>
        <end position="182"/>
    </location>
</feature>
<dbReference type="OrthoDB" id="642085at2759"/>
<comment type="similarity">
    <text evidence="4">Belongs to the cyclin family.</text>
</comment>
<evidence type="ECO:0008006" key="10">
    <source>
        <dbReference type="Google" id="ProtNLM"/>
    </source>
</evidence>
<organism evidence="8 9">
    <name type="scientific">Miscanthus lutarioriparius</name>
    <dbReference type="NCBI Taxonomy" id="422564"/>
    <lineage>
        <taxon>Eukaryota</taxon>
        <taxon>Viridiplantae</taxon>
        <taxon>Streptophyta</taxon>
        <taxon>Embryophyta</taxon>
        <taxon>Tracheophyta</taxon>
        <taxon>Spermatophyta</taxon>
        <taxon>Magnoliopsida</taxon>
        <taxon>Liliopsida</taxon>
        <taxon>Poales</taxon>
        <taxon>Poaceae</taxon>
        <taxon>PACMAD clade</taxon>
        <taxon>Panicoideae</taxon>
        <taxon>Andropogonodae</taxon>
        <taxon>Andropogoneae</taxon>
        <taxon>Saccharinae</taxon>
        <taxon>Miscanthus</taxon>
    </lineage>
</organism>
<gene>
    <name evidence="8" type="ORF">NCGR_LOCUS34220</name>
</gene>
<dbReference type="InterPro" id="IPR004367">
    <property type="entry name" value="Cyclin_C-dom"/>
</dbReference>
<dbReference type="SUPFAM" id="SSF47954">
    <property type="entry name" value="Cyclin-like"/>
    <property type="match status" value="2"/>
</dbReference>
<reference evidence="8" key="1">
    <citation type="submission" date="2020-10" db="EMBL/GenBank/DDBJ databases">
        <authorList>
            <person name="Han B."/>
            <person name="Lu T."/>
            <person name="Zhao Q."/>
            <person name="Huang X."/>
            <person name="Zhao Y."/>
        </authorList>
    </citation>
    <scope>NUCLEOTIDE SEQUENCE</scope>
</reference>
<sequence>MEQLDNYFRAIGVLPPLPPANAHVQPAPTASSYDDDDGAAAPATYDYDSDDDYIGTSLRAMETDARQRPSPGCTDAVARAALVPWMHDFARHFGVGQDALHRAVSYADRFLSARAVTATGADDIDDDDYQLRLLGAAAVYAASKYEDSRDTAPRMMNARDIATCCRFAASQEVLDAERALLAALGYRLDGPTAHTFVEHFTRRHVGQEVRRRAHAIADSFLFDHRCVKLLPSAVAAAAVLLARLCLEPAPHDREQVRRWSRELEGLTGYKPMDVYDGLDCMYNMLPDDPGFDISPLLFADPIPS</sequence>
<dbReference type="Pfam" id="PF00134">
    <property type="entry name" value="Cyclin_N"/>
    <property type="match status" value="1"/>
</dbReference>
<evidence type="ECO:0000256" key="5">
    <source>
        <dbReference type="SAM" id="MobiDB-lite"/>
    </source>
</evidence>
<evidence type="ECO:0000256" key="2">
    <source>
        <dbReference type="ARBA" id="ARBA00023127"/>
    </source>
</evidence>
<dbReference type="GO" id="GO:0051301">
    <property type="term" value="P:cell division"/>
    <property type="evidence" value="ECO:0007669"/>
    <property type="project" value="UniProtKB-KW"/>
</dbReference>
<dbReference type="SMART" id="SM00385">
    <property type="entry name" value="CYCLIN"/>
    <property type="match status" value="2"/>
</dbReference>
<evidence type="ECO:0000259" key="7">
    <source>
        <dbReference type="SMART" id="SM01332"/>
    </source>
</evidence>
<dbReference type="Pfam" id="PF02984">
    <property type="entry name" value="Cyclin_C"/>
    <property type="match status" value="1"/>
</dbReference>